<feature type="repeat" description="ANK" evidence="3">
    <location>
        <begin position="195"/>
        <end position="221"/>
    </location>
</feature>
<dbReference type="Pfam" id="PF12796">
    <property type="entry name" value="Ank_2"/>
    <property type="match status" value="1"/>
</dbReference>
<evidence type="ECO:0000256" key="2">
    <source>
        <dbReference type="ARBA" id="ARBA00023043"/>
    </source>
</evidence>
<dbReference type="SUPFAM" id="SSF48403">
    <property type="entry name" value="Ankyrin repeat"/>
    <property type="match status" value="1"/>
</dbReference>
<dbReference type="Gene3D" id="1.25.40.20">
    <property type="entry name" value="Ankyrin repeat-containing domain"/>
    <property type="match status" value="1"/>
</dbReference>
<evidence type="ECO:0000313" key="6">
    <source>
        <dbReference type="Proteomes" id="UP000799764"/>
    </source>
</evidence>
<dbReference type="InterPro" id="IPR036770">
    <property type="entry name" value="Ankyrin_rpt-contain_sf"/>
</dbReference>
<keyword evidence="2 3" id="KW-0040">ANK repeat</keyword>
<dbReference type="PANTHER" id="PTHR24198:SF165">
    <property type="entry name" value="ANKYRIN REPEAT-CONTAINING PROTEIN-RELATED"/>
    <property type="match status" value="1"/>
</dbReference>
<feature type="compositionally biased region" description="Polar residues" evidence="4">
    <location>
        <begin position="28"/>
        <end position="37"/>
    </location>
</feature>
<dbReference type="OrthoDB" id="5369447at2759"/>
<dbReference type="EMBL" id="MU001501">
    <property type="protein sequence ID" value="KAF2444582.1"/>
    <property type="molecule type" value="Genomic_DNA"/>
</dbReference>
<dbReference type="Proteomes" id="UP000799764">
    <property type="component" value="Unassembled WGS sequence"/>
</dbReference>
<organism evidence="5 6">
    <name type="scientific">Karstenula rhodostoma CBS 690.94</name>
    <dbReference type="NCBI Taxonomy" id="1392251"/>
    <lineage>
        <taxon>Eukaryota</taxon>
        <taxon>Fungi</taxon>
        <taxon>Dikarya</taxon>
        <taxon>Ascomycota</taxon>
        <taxon>Pezizomycotina</taxon>
        <taxon>Dothideomycetes</taxon>
        <taxon>Pleosporomycetidae</taxon>
        <taxon>Pleosporales</taxon>
        <taxon>Massarineae</taxon>
        <taxon>Didymosphaeriaceae</taxon>
        <taxon>Karstenula</taxon>
    </lineage>
</organism>
<name>A0A9P4PII6_9PLEO</name>
<dbReference type="PROSITE" id="PS50297">
    <property type="entry name" value="ANK_REP_REGION"/>
    <property type="match status" value="3"/>
</dbReference>
<gene>
    <name evidence="5" type="ORF">P171DRAFT_444727</name>
</gene>
<evidence type="ECO:0000256" key="3">
    <source>
        <dbReference type="PROSITE-ProRule" id="PRU00023"/>
    </source>
</evidence>
<feature type="repeat" description="ANK" evidence="3">
    <location>
        <begin position="298"/>
        <end position="330"/>
    </location>
</feature>
<sequence length="349" mass="38020">MCTNEAAIIKWRITGAGGASGDPHMTKETPTPKITNVTHSDLKNDSYFYFSSRNLGDLLIGDEDVAQPLMEASTSGNNLALQTLLSEPQWSEIILDKQHVIYEETDPKADPTNAREVRQVFARQMSNFERAFEAAALKGHADAVSTLLAFAKQNGINDASFTRRLAKKIIGRGHYPVIIAIASADPDFVNSDIGHGWLPLYEAARLGKTAIVAVLLDYGADPLRLPTRVIYKFKSTLMSYAAKAPGPQMTELLLKRGVPITGTGALHSAAFVGEIDTMRLLIQHGDAAGLNETLSNYEDWTPMHFAALRGRVDAIKLLEQSGARSDLTDKKGRTAAELLKFTQAGGRII</sequence>
<keyword evidence="6" id="KW-1185">Reference proteome</keyword>
<comment type="caution">
    <text evidence="5">The sequence shown here is derived from an EMBL/GenBank/DDBJ whole genome shotgun (WGS) entry which is preliminary data.</text>
</comment>
<dbReference type="InterPro" id="IPR002110">
    <property type="entry name" value="Ankyrin_rpt"/>
</dbReference>
<reference evidence="5" key="1">
    <citation type="journal article" date="2020" name="Stud. Mycol.">
        <title>101 Dothideomycetes genomes: a test case for predicting lifestyles and emergence of pathogens.</title>
        <authorList>
            <person name="Haridas S."/>
            <person name="Albert R."/>
            <person name="Binder M."/>
            <person name="Bloem J."/>
            <person name="Labutti K."/>
            <person name="Salamov A."/>
            <person name="Andreopoulos B."/>
            <person name="Baker S."/>
            <person name="Barry K."/>
            <person name="Bills G."/>
            <person name="Bluhm B."/>
            <person name="Cannon C."/>
            <person name="Castanera R."/>
            <person name="Culley D."/>
            <person name="Daum C."/>
            <person name="Ezra D."/>
            <person name="Gonzalez J."/>
            <person name="Henrissat B."/>
            <person name="Kuo A."/>
            <person name="Liang C."/>
            <person name="Lipzen A."/>
            <person name="Lutzoni F."/>
            <person name="Magnuson J."/>
            <person name="Mondo S."/>
            <person name="Nolan M."/>
            <person name="Ohm R."/>
            <person name="Pangilinan J."/>
            <person name="Park H.-J."/>
            <person name="Ramirez L."/>
            <person name="Alfaro M."/>
            <person name="Sun H."/>
            <person name="Tritt A."/>
            <person name="Yoshinaga Y."/>
            <person name="Zwiers L.-H."/>
            <person name="Turgeon B."/>
            <person name="Goodwin S."/>
            <person name="Spatafora J."/>
            <person name="Crous P."/>
            <person name="Grigoriev I."/>
        </authorList>
    </citation>
    <scope>NUCLEOTIDE SEQUENCE</scope>
    <source>
        <strain evidence="5">CBS 690.94</strain>
    </source>
</reference>
<keyword evidence="1" id="KW-0677">Repeat</keyword>
<proteinExistence type="predicted"/>
<accession>A0A9P4PII6</accession>
<feature type="repeat" description="ANK" evidence="3">
    <location>
        <begin position="261"/>
        <end position="293"/>
    </location>
</feature>
<feature type="region of interest" description="Disordered" evidence="4">
    <location>
        <begin position="18"/>
        <end position="37"/>
    </location>
</feature>
<dbReference type="PANTHER" id="PTHR24198">
    <property type="entry name" value="ANKYRIN REPEAT AND PROTEIN KINASE DOMAIN-CONTAINING PROTEIN"/>
    <property type="match status" value="1"/>
</dbReference>
<dbReference type="PROSITE" id="PS50088">
    <property type="entry name" value="ANK_REPEAT"/>
    <property type="match status" value="3"/>
</dbReference>
<dbReference type="AlphaFoldDB" id="A0A9P4PII6"/>
<protein>
    <submittedName>
        <fullName evidence="5">Ankyrin</fullName>
    </submittedName>
</protein>
<evidence type="ECO:0000256" key="1">
    <source>
        <dbReference type="ARBA" id="ARBA00022737"/>
    </source>
</evidence>
<dbReference type="Pfam" id="PF00023">
    <property type="entry name" value="Ank"/>
    <property type="match status" value="1"/>
</dbReference>
<evidence type="ECO:0000313" key="5">
    <source>
        <dbReference type="EMBL" id="KAF2444582.1"/>
    </source>
</evidence>
<dbReference type="SMART" id="SM00248">
    <property type="entry name" value="ANK"/>
    <property type="match status" value="4"/>
</dbReference>
<evidence type="ECO:0000256" key="4">
    <source>
        <dbReference type="SAM" id="MobiDB-lite"/>
    </source>
</evidence>